<dbReference type="PANTHER" id="PTHR47331">
    <property type="entry name" value="PHD-TYPE DOMAIN-CONTAINING PROTEIN"/>
    <property type="match status" value="1"/>
</dbReference>
<dbReference type="InterPro" id="IPR036397">
    <property type="entry name" value="RNaseH_sf"/>
</dbReference>
<reference evidence="3 4" key="1">
    <citation type="submission" date="2024-08" db="EMBL/GenBank/DDBJ databases">
        <title>Gnathostoma spinigerum genome.</title>
        <authorList>
            <person name="Gonzalez-Bertolin B."/>
            <person name="Monzon S."/>
            <person name="Zaballos A."/>
            <person name="Jimenez P."/>
            <person name="Dekumyoy P."/>
            <person name="Varona S."/>
            <person name="Cuesta I."/>
            <person name="Sumanam S."/>
            <person name="Adisakwattana P."/>
            <person name="Gasser R.B."/>
            <person name="Hernandez-Gonzalez A."/>
            <person name="Young N.D."/>
            <person name="Perteguer M.J."/>
        </authorList>
    </citation>
    <scope>NUCLEOTIDE SEQUENCE [LARGE SCALE GENOMIC DNA]</scope>
    <source>
        <strain evidence="3">AL3</strain>
        <tissue evidence="3">Liver</tissue>
    </source>
</reference>
<accession>A0ABD6EIE3</accession>
<evidence type="ECO:0000259" key="2">
    <source>
        <dbReference type="Pfam" id="PF18701"/>
    </source>
</evidence>
<name>A0ABD6EIE3_9BILA</name>
<dbReference type="AlphaFoldDB" id="A0ABD6EIE3"/>
<feature type="domain" description="DUF5641" evidence="2">
    <location>
        <begin position="115"/>
        <end position="213"/>
    </location>
</feature>
<evidence type="ECO:0000313" key="4">
    <source>
        <dbReference type="Proteomes" id="UP001608902"/>
    </source>
</evidence>
<dbReference type="EMBL" id="JBGFUD010004584">
    <property type="protein sequence ID" value="MFH4979745.1"/>
    <property type="molecule type" value="Genomic_DNA"/>
</dbReference>
<comment type="caution">
    <text evidence="3">The sequence shown here is derived from an EMBL/GenBank/DDBJ whole genome shotgun (WGS) entry which is preliminary data.</text>
</comment>
<organism evidence="3 4">
    <name type="scientific">Gnathostoma spinigerum</name>
    <dbReference type="NCBI Taxonomy" id="75299"/>
    <lineage>
        <taxon>Eukaryota</taxon>
        <taxon>Metazoa</taxon>
        <taxon>Ecdysozoa</taxon>
        <taxon>Nematoda</taxon>
        <taxon>Chromadorea</taxon>
        <taxon>Rhabditida</taxon>
        <taxon>Spirurina</taxon>
        <taxon>Gnathostomatomorpha</taxon>
        <taxon>Gnathostomatoidea</taxon>
        <taxon>Gnathostomatidae</taxon>
        <taxon>Gnathostoma</taxon>
    </lineage>
</organism>
<gene>
    <name evidence="3" type="ORF">AB6A40_006454</name>
</gene>
<dbReference type="InterPro" id="IPR040676">
    <property type="entry name" value="DUF5641"/>
</dbReference>
<dbReference type="Proteomes" id="UP001608902">
    <property type="component" value="Unassembled WGS sequence"/>
</dbReference>
<proteinExistence type="predicted"/>
<dbReference type="PANTHER" id="PTHR47331:SF2">
    <property type="match status" value="1"/>
</dbReference>
<evidence type="ECO:0000256" key="1">
    <source>
        <dbReference type="SAM" id="MobiDB-lite"/>
    </source>
</evidence>
<feature type="region of interest" description="Disordered" evidence="1">
    <location>
        <begin position="220"/>
        <end position="263"/>
    </location>
</feature>
<dbReference type="Pfam" id="PF18701">
    <property type="entry name" value="DUF5641"/>
    <property type="match status" value="1"/>
</dbReference>
<evidence type="ECO:0000313" key="3">
    <source>
        <dbReference type="EMBL" id="MFH4979745.1"/>
    </source>
</evidence>
<keyword evidence="4" id="KW-1185">Reference proteome</keyword>
<sequence>MISEAQFIAWFFVTAFSPWKGGVHERMVGLTKQALRRAIGRHLDLNELCTFITETEAVINQRPLTYVASDSLQILRPIDFLHPDPHLQLHVDSTHLNDPQFTPCPPSSRICILEKWRHTQRCLDKFWTIWHSEHFHSLREQQQRQLHNGPRSQLKRIPRLHEVVLLQEDKMHRATWKLAQIIDISPSSDGAICTAGVRTANGRTFLRSISPLYSLEIEGREGNMETEGTPVDKQIPNSDARLGKCRKKHNHPLSLKQDKKKKS</sequence>
<dbReference type="Gene3D" id="3.30.420.10">
    <property type="entry name" value="Ribonuclease H-like superfamily/Ribonuclease H"/>
    <property type="match status" value="1"/>
</dbReference>
<protein>
    <recommendedName>
        <fullName evidence="2">DUF5641 domain-containing protein</fullName>
    </recommendedName>
</protein>